<comment type="similarity">
    <text evidence="2 10">Belongs to the ABC transporter superfamily.</text>
</comment>
<protein>
    <recommendedName>
        <fullName evidence="10">ABC transporter ATP-binding protein</fullName>
    </recommendedName>
</protein>
<proteinExistence type="inferred from homology"/>
<dbReference type="STRING" id="227598.APY94_04785"/>
<dbReference type="PROSITE" id="PS50893">
    <property type="entry name" value="ABC_TRANSPORTER_2"/>
    <property type="match status" value="1"/>
</dbReference>
<dbReference type="GO" id="GO:0006824">
    <property type="term" value="P:cobalt ion transport"/>
    <property type="evidence" value="ECO:0007669"/>
    <property type="project" value="InterPro"/>
</dbReference>
<feature type="domain" description="ABC transporter" evidence="11">
    <location>
        <begin position="2"/>
        <end position="232"/>
    </location>
</feature>
<dbReference type="Gene3D" id="3.40.50.300">
    <property type="entry name" value="P-loop containing nucleotide triphosphate hydrolases"/>
    <property type="match status" value="1"/>
</dbReference>
<dbReference type="InterPro" id="IPR003593">
    <property type="entry name" value="AAA+_ATPase"/>
</dbReference>
<keyword evidence="6 10" id="KW-0067">ATP-binding</keyword>
<dbReference type="GO" id="GO:0016887">
    <property type="term" value="F:ATP hydrolysis activity"/>
    <property type="evidence" value="ECO:0007669"/>
    <property type="project" value="InterPro"/>
</dbReference>
<keyword evidence="5 10" id="KW-0547">Nucleotide-binding</keyword>
<name>A0A100XYB0_9EURY</name>
<evidence type="ECO:0000256" key="6">
    <source>
        <dbReference type="ARBA" id="ARBA00022840"/>
    </source>
</evidence>
<dbReference type="GO" id="GO:0005524">
    <property type="term" value="F:ATP binding"/>
    <property type="evidence" value="ECO:0007669"/>
    <property type="project" value="UniProtKB-UniRule"/>
</dbReference>
<keyword evidence="4 10" id="KW-1003">Cell membrane</keyword>
<dbReference type="GO" id="GO:0042626">
    <property type="term" value="F:ATPase-coupled transmembrane transporter activity"/>
    <property type="evidence" value="ECO:0007669"/>
    <property type="project" value="TreeGrafter"/>
</dbReference>
<organism evidence="12 13">
    <name type="scientific">Thermococcus celericrescens</name>
    <dbReference type="NCBI Taxonomy" id="227598"/>
    <lineage>
        <taxon>Archaea</taxon>
        <taxon>Methanobacteriati</taxon>
        <taxon>Methanobacteriota</taxon>
        <taxon>Thermococci</taxon>
        <taxon>Thermococcales</taxon>
        <taxon>Thermococcaceae</taxon>
        <taxon>Thermococcus</taxon>
    </lineage>
</organism>
<reference evidence="12 13" key="1">
    <citation type="submission" date="2015-10" db="EMBL/GenBank/DDBJ databases">
        <title>Draft genome sequence of Thermococcus celericrescens strain DSM 17994.</title>
        <authorList>
            <person name="Hong S.-J."/>
            <person name="Park C.-E."/>
            <person name="Shin J.-H."/>
        </authorList>
    </citation>
    <scope>NUCLEOTIDE SEQUENCE [LARGE SCALE GENOMIC DNA]</scope>
    <source>
        <strain evidence="12 13">DSM 17994</strain>
    </source>
</reference>
<keyword evidence="8 10" id="KW-0472">Membrane</keyword>
<dbReference type="InterPro" id="IPR017871">
    <property type="entry name" value="ABC_transporter-like_CS"/>
</dbReference>
<dbReference type="InterPro" id="IPR015856">
    <property type="entry name" value="ABC_transpr_CbiO/EcfA_su"/>
</dbReference>
<dbReference type="SMART" id="SM00382">
    <property type="entry name" value="AAA"/>
    <property type="match status" value="1"/>
</dbReference>
<dbReference type="NCBIfam" id="TIGR01166">
    <property type="entry name" value="cbiO"/>
    <property type="match status" value="1"/>
</dbReference>
<dbReference type="InterPro" id="IPR027417">
    <property type="entry name" value="P-loop_NTPase"/>
</dbReference>
<dbReference type="InterPro" id="IPR005876">
    <property type="entry name" value="Co_trans_ATP-bd"/>
</dbReference>
<dbReference type="AlphaFoldDB" id="A0A100XYB0"/>
<dbReference type="RefSeq" id="WP_058938549.1">
    <property type="nucleotide sequence ID" value="NZ_LLYW01000016.1"/>
</dbReference>
<comment type="caution">
    <text evidence="12">The sequence shown here is derived from an EMBL/GenBank/DDBJ whole genome shotgun (WGS) entry which is preliminary data.</text>
</comment>
<dbReference type="FunFam" id="3.40.50.300:FF:000224">
    <property type="entry name" value="Energy-coupling factor transporter ATP-binding protein EcfA"/>
    <property type="match status" value="1"/>
</dbReference>
<dbReference type="InterPro" id="IPR050095">
    <property type="entry name" value="ECF_ABC_transporter_ATP-bd"/>
</dbReference>
<evidence type="ECO:0000256" key="10">
    <source>
        <dbReference type="RuleBase" id="RU364103"/>
    </source>
</evidence>
<dbReference type="GO" id="GO:0043190">
    <property type="term" value="C:ATP-binding cassette (ABC) transporter complex"/>
    <property type="evidence" value="ECO:0007669"/>
    <property type="project" value="TreeGrafter"/>
</dbReference>
<dbReference type="EMBL" id="LLYW01000016">
    <property type="protein sequence ID" value="KUH33751.1"/>
    <property type="molecule type" value="Genomic_DNA"/>
</dbReference>
<evidence type="ECO:0000256" key="4">
    <source>
        <dbReference type="ARBA" id="ARBA00022475"/>
    </source>
</evidence>
<evidence type="ECO:0000256" key="5">
    <source>
        <dbReference type="ARBA" id="ARBA00022741"/>
    </source>
</evidence>
<dbReference type="PROSITE" id="PS00211">
    <property type="entry name" value="ABC_TRANSPORTER_1"/>
    <property type="match status" value="1"/>
</dbReference>
<dbReference type="SUPFAM" id="SSF52540">
    <property type="entry name" value="P-loop containing nucleoside triphosphate hydrolases"/>
    <property type="match status" value="1"/>
</dbReference>
<evidence type="ECO:0000256" key="9">
    <source>
        <dbReference type="ARBA" id="ARBA00025157"/>
    </source>
</evidence>
<evidence type="ECO:0000256" key="7">
    <source>
        <dbReference type="ARBA" id="ARBA00022967"/>
    </source>
</evidence>
<comment type="subcellular location">
    <subcellularLocation>
        <location evidence="1 10">Cell membrane</location>
        <topology evidence="1 10">Peripheral membrane protein</topology>
    </subcellularLocation>
</comment>
<accession>A0A100XYB0</accession>
<keyword evidence="13" id="KW-1185">Reference proteome</keyword>
<evidence type="ECO:0000256" key="3">
    <source>
        <dbReference type="ARBA" id="ARBA00022448"/>
    </source>
</evidence>
<keyword evidence="7" id="KW-1278">Translocase</keyword>
<dbReference type="CDD" id="cd03225">
    <property type="entry name" value="ABC_cobalt_CbiO_domain1"/>
    <property type="match status" value="1"/>
</dbReference>
<comment type="function">
    <text evidence="10">Part of an ABC transporter complex. Responsible for energy coupling to the transport system.</text>
</comment>
<evidence type="ECO:0000256" key="8">
    <source>
        <dbReference type="ARBA" id="ARBA00023136"/>
    </source>
</evidence>
<evidence type="ECO:0000313" key="13">
    <source>
        <dbReference type="Proteomes" id="UP000053462"/>
    </source>
</evidence>
<dbReference type="PANTHER" id="PTHR43553:SF24">
    <property type="entry name" value="ENERGY-COUPLING FACTOR TRANSPORTER ATP-BINDING PROTEIN ECFA1"/>
    <property type="match status" value="1"/>
</dbReference>
<gene>
    <name evidence="12" type="ORF">APY94_04785</name>
</gene>
<dbReference type="Pfam" id="PF00005">
    <property type="entry name" value="ABC_tran"/>
    <property type="match status" value="1"/>
</dbReference>
<dbReference type="Proteomes" id="UP000053462">
    <property type="component" value="Unassembled WGS sequence"/>
</dbReference>
<evidence type="ECO:0000256" key="1">
    <source>
        <dbReference type="ARBA" id="ARBA00004202"/>
    </source>
</evidence>
<sequence length="270" mass="30302">MIELKDLHFSYSGREVLRGITLTIERGELFGFLGPNGAGKSTLMLHLNGILKPKKGKVTVDGLDPAKKPKEVRRKVGIVFQDPNDQLFSPTVFEDVAFGPYNLGLRGEELRERVLWALEKVGMLEYAERETRELSFGEKKRIAIATVLAMEPEVIAFDEPFANLDFKGKKIMRRLITELRAEGKTIILASHEADYLALCDRIALMDGGRIVTVGTPEEILGNPELLREHNLDVPPLAELFLSLGLPVPRSAEEGRKLLEEWKMSGFNQSY</sequence>
<comment type="function">
    <text evidence="9">Probably part of an ABC transporter complex. Responsible for energy coupling to the transport system.</text>
</comment>
<evidence type="ECO:0000256" key="2">
    <source>
        <dbReference type="ARBA" id="ARBA00005417"/>
    </source>
</evidence>
<dbReference type="OrthoDB" id="18209at2157"/>
<dbReference type="InterPro" id="IPR003439">
    <property type="entry name" value="ABC_transporter-like_ATP-bd"/>
</dbReference>
<evidence type="ECO:0000259" key="11">
    <source>
        <dbReference type="PROSITE" id="PS50893"/>
    </source>
</evidence>
<dbReference type="PANTHER" id="PTHR43553">
    <property type="entry name" value="HEAVY METAL TRANSPORTER"/>
    <property type="match status" value="1"/>
</dbReference>
<evidence type="ECO:0000313" key="12">
    <source>
        <dbReference type="EMBL" id="KUH33751.1"/>
    </source>
</evidence>
<keyword evidence="3 10" id="KW-0813">Transport</keyword>